<gene>
    <name evidence="4" type="ORF">ABMA28_008073</name>
</gene>
<proteinExistence type="predicted"/>
<keyword evidence="1" id="KW-0175">Coiled coil</keyword>
<dbReference type="Proteomes" id="UP001549921">
    <property type="component" value="Unassembled WGS sequence"/>
</dbReference>
<dbReference type="AlphaFoldDB" id="A0ABD0SFX7"/>
<accession>A0ABD0SFX7</accession>
<reference evidence="4 5" key="1">
    <citation type="submission" date="2024-06" db="EMBL/GenBank/DDBJ databases">
        <title>A chromosome-level genome assembly of beet webworm, Loxostege sticticalis.</title>
        <authorList>
            <person name="Zhang Y."/>
        </authorList>
    </citation>
    <scope>NUCLEOTIDE SEQUENCE [LARGE SCALE GENOMIC DNA]</scope>
    <source>
        <strain evidence="4">AQ028</strain>
        <tissue evidence="4">Male pupae</tissue>
    </source>
</reference>
<dbReference type="Pfam" id="PF25298">
    <property type="entry name" value="Baculo_FP_2nd"/>
    <property type="match status" value="1"/>
</dbReference>
<protein>
    <recommendedName>
        <fullName evidence="3">FP protein C-terminal domain-containing protein</fullName>
    </recommendedName>
</protein>
<dbReference type="InterPro" id="IPR057251">
    <property type="entry name" value="FP_C"/>
</dbReference>
<evidence type="ECO:0000259" key="3">
    <source>
        <dbReference type="Pfam" id="PF25298"/>
    </source>
</evidence>
<name>A0ABD0SFX7_LOXSC</name>
<feature type="domain" description="FP protein C-terminal" evidence="3">
    <location>
        <begin position="219"/>
        <end position="268"/>
    </location>
</feature>
<feature type="region of interest" description="Disordered" evidence="2">
    <location>
        <begin position="1"/>
        <end position="45"/>
    </location>
</feature>
<sequence length="275" mass="31973">MPLGRTPPATPQHPPESDADAPATDTENEGSNVTNRPRPRKRLHDDEMTAFMAEIRTLIAKFTKQQEKIQKQNDDIINSMDFISKQYEDMKDKLTKMESERKNHLAHIQSLEQKVENMERFQRQATIEIRNIPVNKKENKQDLIKLVERVGDLTGISVEDLKFEDNQPVIVDFTSTFLKEKVLTSVKAYNKSKKEHKINTRDLKIDGKAKPVFITECLTQNAKRIYFLAREFRKKHNYAYCWTTNGKVFLRKKEGSPPRRIGTETDLDLVLTLDK</sequence>
<evidence type="ECO:0000313" key="5">
    <source>
        <dbReference type="Proteomes" id="UP001549921"/>
    </source>
</evidence>
<comment type="caution">
    <text evidence="4">The sequence shown here is derived from an EMBL/GenBank/DDBJ whole genome shotgun (WGS) entry which is preliminary data.</text>
</comment>
<evidence type="ECO:0000313" key="4">
    <source>
        <dbReference type="EMBL" id="KAL0818745.1"/>
    </source>
</evidence>
<evidence type="ECO:0000256" key="2">
    <source>
        <dbReference type="SAM" id="MobiDB-lite"/>
    </source>
</evidence>
<feature type="coiled-coil region" evidence="1">
    <location>
        <begin position="80"/>
        <end position="128"/>
    </location>
</feature>
<dbReference type="EMBL" id="JBEDNZ010000021">
    <property type="protein sequence ID" value="KAL0818745.1"/>
    <property type="molecule type" value="Genomic_DNA"/>
</dbReference>
<evidence type="ECO:0000256" key="1">
    <source>
        <dbReference type="SAM" id="Coils"/>
    </source>
</evidence>
<organism evidence="4 5">
    <name type="scientific">Loxostege sticticalis</name>
    <name type="common">Beet webworm moth</name>
    <dbReference type="NCBI Taxonomy" id="481309"/>
    <lineage>
        <taxon>Eukaryota</taxon>
        <taxon>Metazoa</taxon>
        <taxon>Ecdysozoa</taxon>
        <taxon>Arthropoda</taxon>
        <taxon>Hexapoda</taxon>
        <taxon>Insecta</taxon>
        <taxon>Pterygota</taxon>
        <taxon>Neoptera</taxon>
        <taxon>Endopterygota</taxon>
        <taxon>Lepidoptera</taxon>
        <taxon>Glossata</taxon>
        <taxon>Ditrysia</taxon>
        <taxon>Pyraloidea</taxon>
        <taxon>Crambidae</taxon>
        <taxon>Pyraustinae</taxon>
        <taxon>Loxostege</taxon>
    </lineage>
</organism>